<dbReference type="Proteomes" id="UP000076761">
    <property type="component" value="Unassembled WGS sequence"/>
</dbReference>
<organism evidence="3 4">
    <name type="scientific">Neolentinus lepideus HHB14362 ss-1</name>
    <dbReference type="NCBI Taxonomy" id="1314782"/>
    <lineage>
        <taxon>Eukaryota</taxon>
        <taxon>Fungi</taxon>
        <taxon>Dikarya</taxon>
        <taxon>Basidiomycota</taxon>
        <taxon>Agaricomycotina</taxon>
        <taxon>Agaricomycetes</taxon>
        <taxon>Gloeophyllales</taxon>
        <taxon>Gloeophyllaceae</taxon>
        <taxon>Neolentinus</taxon>
    </lineage>
</organism>
<dbReference type="OrthoDB" id="2838915at2759"/>
<dbReference type="InterPro" id="IPR016181">
    <property type="entry name" value="Acyl_CoA_acyltransferase"/>
</dbReference>
<evidence type="ECO:0000313" key="3">
    <source>
        <dbReference type="EMBL" id="KZT25884.1"/>
    </source>
</evidence>
<dbReference type="GO" id="GO:0016747">
    <property type="term" value="F:acyltransferase activity, transferring groups other than amino-acyl groups"/>
    <property type="evidence" value="ECO:0007669"/>
    <property type="project" value="InterPro"/>
</dbReference>
<gene>
    <name evidence="3" type="ORF">NEOLEDRAFT_1132887</name>
</gene>
<reference evidence="3 4" key="1">
    <citation type="journal article" date="2016" name="Mol. Biol. Evol.">
        <title>Comparative Genomics of Early-Diverging Mushroom-Forming Fungi Provides Insights into the Origins of Lignocellulose Decay Capabilities.</title>
        <authorList>
            <person name="Nagy L.G."/>
            <person name="Riley R."/>
            <person name="Tritt A."/>
            <person name="Adam C."/>
            <person name="Daum C."/>
            <person name="Floudas D."/>
            <person name="Sun H."/>
            <person name="Yadav J.S."/>
            <person name="Pangilinan J."/>
            <person name="Larsson K.H."/>
            <person name="Matsuura K."/>
            <person name="Barry K."/>
            <person name="Labutti K."/>
            <person name="Kuo R."/>
            <person name="Ohm R.A."/>
            <person name="Bhattacharya S.S."/>
            <person name="Shirouzu T."/>
            <person name="Yoshinaga Y."/>
            <person name="Martin F.M."/>
            <person name="Grigoriev I.V."/>
            <person name="Hibbett D.S."/>
        </authorList>
    </citation>
    <scope>NUCLEOTIDE SEQUENCE [LARGE SCALE GENOMIC DNA]</scope>
    <source>
        <strain evidence="3 4">HHB14362 ss-1</strain>
    </source>
</reference>
<feature type="compositionally biased region" description="Basic and acidic residues" evidence="1">
    <location>
        <begin position="89"/>
        <end position="122"/>
    </location>
</feature>
<sequence>MSNITIRPAQSEDVPRMAEIFGAAFTDDRHTQVKTVETGMGDQVKGMGDALSHWMTVPERCKVMKAVDESTHEIVGWVVWGLRGYPQPEIKEPNESTEKKTEEAKTETNPEEPKLEPSKKSLERLKELTHADLERWMDIFMPPGTKCMFIVAISVHPAYQGRGIGSALIRWGTSKADEDGVFCWVHASEAGRPAFEKAEFEQQGTLVVDLDEYAPRPRENGLKWGRYTFTYMKRLPHAKT</sequence>
<dbReference type="CDD" id="cd04301">
    <property type="entry name" value="NAT_SF"/>
    <property type="match status" value="1"/>
</dbReference>
<evidence type="ECO:0000313" key="4">
    <source>
        <dbReference type="Proteomes" id="UP000076761"/>
    </source>
</evidence>
<evidence type="ECO:0000259" key="2">
    <source>
        <dbReference type="PROSITE" id="PS51186"/>
    </source>
</evidence>
<dbReference type="EMBL" id="KV425569">
    <property type="protein sequence ID" value="KZT25884.1"/>
    <property type="molecule type" value="Genomic_DNA"/>
</dbReference>
<dbReference type="PANTHER" id="PTHR42791:SF2">
    <property type="entry name" value="N-ACETYLTRANSFERASE DOMAIN-CONTAINING PROTEIN"/>
    <property type="match status" value="1"/>
</dbReference>
<dbReference type="InParanoid" id="A0A165SYZ7"/>
<keyword evidence="4" id="KW-1185">Reference proteome</keyword>
<dbReference type="Gene3D" id="3.40.630.30">
    <property type="match status" value="1"/>
</dbReference>
<dbReference type="Pfam" id="PF00583">
    <property type="entry name" value="Acetyltransf_1"/>
    <property type="match status" value="1"/>
</dbReference>
<dbReference type="SUPFAM" id="SSF55729">
    <property type="entry name" value="Acyl-CoA N-acyltransferases (Nat)"/>
    <property type="match status" value="1"/>
</dbReference>
<dbReference type="STRING" id="1314782.A0A165SYZ7"/>
<protein>
    <submittedName>
        <fullName evidence="3">Acyl-CoA N-acyltransferase</fullName>
    </submittedName>
</protein>
<accession>A0A165SYZ7</accession>
<dbReference type="PROSITE" id="PS51186">
    <property type="entry name" value="GNAT"/>
    <property type="match status" value="1"/>
</dbReference>
<keyword evidence="3" id="KW-0808">Transferase</keyword>
<dbReference type="AlphaFoldDB" id="A0A165SYZ7"/>
<feature type="domain" description="N-acetyltransferase" evidence="2">
    <location>
        <begin position="4"/>
        <end position="236"/>
    </location>
</feature>
<feature type="region of interest" description="Disordered" evidence="1">
    <location>
        <begin position="88"/>
        <end position="122"/>
    </location>
</feature>
<name>A0A165SYZ7_9AGAM</name>
<dbReference type="PANTHER" id="PTHR42791">
    <property type="entry name" value="GNAT FAMILY ACETYLTRANSFERASE"/>
    <property type="match status" value="1"/>
</dbReference>
<keyword evidence="3" id="KW-0012">Acyltransferase</keyword>
<evidence type="ECO:0000256" key="1">
    <source>
        <dbReference type="SAM" id="MobiDB-lite"/>
    </source>
</evidence>
<proteinExistence type="predicted"/>
<dbReference type="InterPro" id="IPR052523">
    <property type="entry name" value="Trichothecene_AcTrans"/>
</dbReference>
<dbReference type="InterPro" id="IPR000182">
    <property type="entry name" value="GNAT_dom"/>
</dbReference>